<dbReference type="CDD" id="cd18807">
    <property type="entry name" value="SF1_C_UvrD"/>
    <property type="match status" value="1"/>
</dbReference>
<dbReference type="InterPro" id="IPR014016">
    <property type="entry name" value="UvrD-like_ATP-bd"/>
</dbReference>
<keyword evidence="6" id="KW-0238">DNA-binding</keyword>
<dbReference type="RefSeq" id="WP_201636012.1">
    <property type="nucleotide sequence ID" value="NZ_JAEQNB010000004.1"/>
</dbReference>
<evidence type="ECO:0000256" key="9">
    <source>
        <dbReference type="ARBA" id="ARBA00034808"/>
    </source>
</evidence>
<proteinExistence type="inferred from homology"/>
<dbReference type="EMBL" id="JAEQNB010000004">
    <property type="protein sequence ID" value="MBL0387730.1"/>
    <property type="molecule type" value="Genomic_DNA"/>
</dbReference>
<sequence>MLILSETGFFEGIADNGIRLNPEQREAVRHVAGPLVVFAGPGSGKTTVLTCRAAYMMQVARIPANQLLIVTFTRAAAEEMQERLGRLPGVGEGIARAAEIGTFHSVFLRMLLQQNGGRMPQLIEDSEQRMLIRNLLREAGGDGDDEEVADALQKIGLCKNNLILPERIKATKPENQKFRDLFAGYEKGKARMDRWDYDDILVECYHMLTSNPSALEYYRRKYRYILVDEFQDTNLAQYEVIKLLAGHGNLCIVGDDDQSIYRFRGSRVEFLLDFEKTYEGASKVILATNYRSTEPVIETASRLILHNRKRQSKHIKGTGREGDRPVLIRPEGERDEAEQILTQVETLLRDGQEAEGVVVLYRTNIQVRAVIDGLVQRELPFTLHDADGDFYRRWQVRDVLTYFRLAMEPDDLDGLVQIINRPKRYLYPERWVDEVHHIRREHGCSYLEALKKVPGLEPYQRQKVEQLAKDLHKLKFQSPSSALQTLRKEIGYDKYLEEYTTKTGNDLKAASEPLEELEQAVIGHGTIPRFLEHVAEVNETIRKNRNKGEGIQLMTMHKAKGLEFEHVYCIGLVDEMVPHSKAINVEGEKRDAALEEERRLLYVGMTRAKRFLTLSAPIRYHGGKAEPSPFLYETGLLQRPKKVEIKSSGLVDGVPSGSARGSLLGGRYGLSAEGRGASGSAGAMSVSPQDRMKAALEKYSALPIQVGDTLQHRDLGAGLVEEIKPVSGDGGRRVSLRMEGRDKPLDVHAELSLYLGLLSVPVKV</sequence>
<dbReference type="InterPro" id="IPR014017">
    <property type="entry name" value="DNA_helicase_UvrD-like_C"/>
</dbReference>
<dbReference type="SUPFAM" id="SSF52540">
    <property type="entry name" value="P-loop containing nucleoside triphosphate hydrolases"/>
    <property type="match status" value="1"/>
</dbReference>
<keyword evidence="3 11" id="KW-0378">Hydrolase</keyword>
<dbReference type="PANTHER" id="PTHR11070:SF2">
    <property type="entry name" value="ATP-DEPENDENT DNA HELICASE SRS2"/>
    <property type="match status" value="1"/>
</dbReference>
<dbReference type="PANTHER" id="PTHR11070">
    <property type="entry name" value="UVRD / RECB / PCRA DNA HELICASE FAMILY MEMBER"/>
    <property type="match status" value="1"/>
</dbReference>
<dbReference type="GO" id="GO:0004386">
    <property type="term" value="F:helicase activity"/>
    <property type="evidence" value="ECO:0007669"/>
    <property type="project" value="UniProtKB-KW"/>
</dbReference>
<dbReference type="Gene3D" id="1.10.10.160">
    <property type="match status" value="1"/>
</dbReference>
<evidence type="ECO:0000256" key="7">
    <source>
        <dbReference type="ARBA" id="ARBA00023235"/>
    </source>
</evidence>
<keyword evidence="7" id="KW-0413">Isomerase</keyword>
<comment type="catalytic activity">
    <reaction evidence="8">
        <text>Couples ATP hydrolysis with the unwinding of duplex DNA by translocating in the 3'-5' direction.</text>
        <dbReference type="EC" id="5.6.2.4"/>
    </reaction>
</comment>
<keyword evidence="5 11" id="KW-0067">ATP-binding</keyword>
<comment type="similarity">
    <text evidence="1">Belongs to the helicase family. UvrD subfamily.</text>
</comment>
<feature type="domain" description="UvrD-like helicase ATP-binding" evidence="12">
    <location>
        <begin position="18"/>
        <end position="293"/>
    </location>
</feature>
<evidence type="ECO:0000259" key="12">
    <source>
        <dbReference type="PROSITE" id="PS51198"/>
    </source>
</evidence>
<dbReference type="Proteomes" id="UP000602284">
    <property type="component" value="Unassembled WGS sequence"/>
</dbReference>
<feature type="domain" description="UvrD-like helicase C-terminal" evidence="13">
    <location>
        <begin position="294"/>
        <end position="561"/>
    </location>
</feature>
<evidence type="ECO:0000256" key="1">
    <source>
        <dbReference type="ARBA" id="ARBA00009922"/>
    </source>
</evidence>
<evidence type="ECO:0000256" key="4">
    <source>
        <dbReference type="ARBA" id="ARBA00022806"/>
    </source>
</evidence>
<dbReference type="Pfam" id="PF00580">
    <property type="entry name" value="UvrD-helicase"/>
    <property type="match status" value="1"/>
</dbReference>
<dbReference type="Gene3D" id="3.40.50.300">
    <property type="entry name" value="P-loop containing nucleotide triphosphate hydrolases"/>
    <property type="match status" value="2"/>
</dbReference>
<keyword evidence="15" id="KW-1185">Reference proteome</keyword>
<dbReference type="Gene3D" id="1.10.486.10">
    <property type="entry name" value="PCRA, domain 4"/>
    <property type="match status" value="1"/>
</dbReference>
<feature type="binding site" evidence="11">
    <location>
        <begin position="39"/>
        <end position="46"/>
    </location>
    <ligand>
        <name>ATP</name>
        <dbReference type="ChEBI" id="CHEBI:30616"/>
    </ligand>
</feature>
<evidence type="ECO:0000256" key="2">
    <source>
        <dbReference type="ARBA" id="ARBA00022741"/>
    </source>
</evidence>
<dbReference type="Pfam" id="PF13361">
    <property type="entry name" value="UvrD_C"/>
    <property type="match status" value="1"/>
</dbReference>
<name>A0ABS1JBT1_9BACL</name>
<gene>
    <name evidence="14" type="ORF">JJB07_13900</name>
</gene>
<evidence type="ECO:0000256" key="10">
    <source>
        <dbReference type="ARBA" id="ARBA00048988"/>
    </source>
</evidence>
<evidence type="ECO:0000256" key="3">
    <source>
        <dbReference type="ARBA" id="ARBA00022801"/>
    </source>
</evidence>
<evidence type="ECO:0000313" key="14">
    <source>
        <dbReference type="EMBL" id="MBL0387730.1"/>
    </source>
</evidence>
<dbReference type="InterPro" id="IPR013986">
    <property type="entry name" value="DExx_box_DNA_helicase_dom_sf"/>
</dbReference>
<organism evidence="14 15">
    <name type="scientific">Tumebacillus amylolyticus</name>
    <dbReference type="NCBI Taxonomy" id="2801339"/>
    <lineage>
        <taxon>Bacteria</taxon>
        <taxon>Bacillati</taxon>
        <taxon>Bacillota</taxon>
        <taxon>Bacilli</taxon>
        <taxon>Bacillales</taxon>
        <taxon>Alicyclobacillaceae</taxon>
        <taxon>Tumebacillus</taxon>
    </lineage>
</organism>
<evidence type="ECO:0000256" key="8">
    <source>
        <dbReference type="ARBA" id="ARBA00034617"/>
    </source>
</evidence>
<evidence type="ECO:0000259" key="13">
    <source>
        <dbReference type="PROSITE" id="PS51217"/>
    </source>
</evidence>
<comment type="catalytic activity">
    <reaction evidence="10">
        <text>ATP + H2O = ADP + phosphate + H(+)</text>
        <dbReference type="Rhea" id="RHEA:13065"/>
        <dbReference type="ChEBI" id="CHEBI:15377"/>
        <dbReference type="ChEBI" id="CHEBI:15378"/>
        <dbReference type="ChEBI" id="CHEBI:30616"/>
        <dbReference type="ChEBI" id="CHEBI:43474"/>
        <dbReference type="ChEBI" id="CHEBI:456216"/>
        <dbReference type="EC" id="5.6.2.4"/>
    </reaction>
</comment>
<accession>A0ABS1JBT1</accession>
<reference evidence="14 15" key="1">
    <citation type="submission" date="2021-01" db="EMBL/GenBank/DDBJ databases">
        <title>Tumebacillus sp. strain ITR2 16S ribosomal RNA gene Genome sequencing and assembly.</title>
        <authorList>
            <person name="Kang M."/>
        </authorList>
    </citation>
    <scope>NUCLEOTIDE SEQUENCE [LARGE SCALE GENOMIC DNA]</scope>
    <source>
        <strain evidence="14 15">ITR2</strain>
    </source>
</reference>
<dbReference type="InterPro" id="IPR027417">
    <property type="entry name" value="P-loop_NTPase"/>
</dbReference>
<keyword evidence="2 11" id="KW-0547">Nucleotide-binding</keyword>
<protein>
    <recommendedName>
        <fullName evidence="9">DNA 3'-5' helicase</fullName>
        <ecNumber evidence="9">5.6.2.4</ecNumber>
    </recommendedName>
</protein>
<evidence type="ECO:0000256" key="11">
    <source>
        <dbReference type="PROSITE-ProRule" id="PRU00560"/>
    </source>
</evidence>
<evidence type="ECO:0000256" key="6">
    <source>
        <dbReference type="ARBA" id="ARBA00023125"/>
    </source>
</evidence>
<keyword evidence="4 11" id="KW-0347">Helicase</keyword>
<evidence type="ECO:0000313" key="15">
    <source>
        <dbReference type="Proteomes" id="UP000602284"/>
    </source>
</evidence>
<dbReference type="InterPro" id="IPR000212">
    <property type="entry name" value="DNA_helicase_UvrD/REP"/>
</dbReference>
<dbReference type="CDD" id="cd17932">
    <property type="entry name" value="DEXQc_UvrD"/>
    <property type="match status" value="1"/>
</dbReference>
<dbReference type="PROSITE" id="PS51217">
    <property type="entry name" value="UVRD_HELICASE_CTER"/>
    <property type="match status" value="1"/>
</dbReference>
<dbReference type="PROSITE" id="PS51198">
    <property type="entry name" value="UVRD_HELICASE_ATP_BIND"/>
    <property type="match status" value="1"/>
</dbReference>
<comment type="caution">
    <text evidence="14">The sequence shown here is derived from an EMBL/GenBank/DDBJ whole genome shotgun (WGS) entry which is preliminary data.</text>
</comment>
<dbReference type="EC" id="5.6.2.4" evidence="9"/>
<evidence type="ECO:0000256" key="5">
    <source>
        <dbReference type="ARBA" id="ARBA00022840"/>
    </source>
</evidence>